<keyword evidence="2" id="KW-1185">Reference proteome</keyword>
<reference evidence="2" key="1">
    <citation type="submission" date="2024-07" db="EMBL/GenBank/DDBJ databases">
        <title>Two chromosome-level genome assemblies of Korean endemic species Abeliophyllum distichum and Forsythia ovata (Oleaceae).</title>
        <authorList>
            <person name="Jang H."/>
        </authorList>
    </citation>
    <scope>NUCLEOTIDE SEQUENCE [LARGE SCALE GENOMIC DNA]</scope>
</reference>
<dbReference type="EMBL" id="JBFOLK010000013">
    <property type="protein sequence ID" value="KAL2465764.1"/>
    <property type="molecule type" value="Genomic_DNA"/>
</dbReference>
<gene>
    <name evidence="1" type="ORF">Adt_41615</name>
</gene>
<dbReference type="AlphaFoldDB" id="A0ABD1PQ49"/>
<protein>
    <submittedName>
        <fullName evidence="1">Uncharacterized protein</fullName>
    </submittedName>
</protein>
<evidence type="ECO:0000313" key="1">
    <source>
        <dbReference type="EMBL" id="KAL2465764.1"/>
    </source>
</evidence>
<evidence type="ECO:0000313" key="2">
    <source>
        <dbReference type="Proteomes" id="UP001604336"/>
    </source>
</evidence>
<accession>A0ABD1PQ49</accession>
<dbReference type="Proteomes" id="UP001604336">
    <property type="component" value="Unassembled WGS sequence"/>
</dbReference>
<comment type="caution">
    <text evidence="1">The sequence shown here is derived from an EMBL/GenBank/DDBJ whole genome shotgun (WGS) entry which is preliminary data.</text>
</comment>
<proteinExistence type="predicted"/>
<organism evidence="1 2">
    <name type="scientific">Abeliophyllum distichum</name>
    <dbReference type="NCBI Taxonomy" id="126358"/>
    <lineage>
        <taxon>Eukaryota</taxon>
        <taxon>Viridiplantae</taxon>
        <taxon>Streptophyta</taxon>
        <taxon>Embryophyta</taxon>
        <taxon>Tracheophyta</taxon>
        <taxon>Spermatophyta</taxon>
        <taxon>Magnoliopsida</taxon>
        <taxon>eudicotyledons</taxon>
        <taxon>Gunneridae</taxon>
        <taxon>Pentapetalae</taxon>
        <taxon>asterids</taxon>
        <taxon>lamiids</taxon>
        <taxon>Lamiales</taxon>
        <taxon>Oleaceae</taxon>
        <taxon>Forsythieae</taxon>
        <taxon>Abeliophyllum</taxon>
    </lineage>
</organism>
<sequence>MNESNSKSSIFGTKPSDRRHVVLQTHRECNMSGRNDLLSNPIDQEHVQGNEELLASSECVTDIDENVMIPNEATIQDPPLLRQSQRFIIKPSRYMFVRESKHVISTEQVDYLNSYKKALDDVDTDLWKL</sequence>
<name>A0ABD1PQ49_9LAMI</name>